<comment type="catalytic activity">
    <reaction evidence="6">
        <text>a di-trans,poly-cis-dolichyl diphosphate + H2O = a di-trans,poly-cis-dolichyl phosphate + phosphate + H(+)</text>
        <dbReference type="Rhea" id="RHEA:14385"/>
        <dbReference type="Rhea" id="RHEA-COMP:19498"/>
        <dbReference type="Rhea" id="RHEA-COMP:19506"/>
        <dbReference type="ChEBI" id="CHEBI:15377"/>
        <dbReference type="ChEBI" id="CHEBI:15378"/>
        <dbReference type="ChEBI" id="CHEBI:43474"/>
        <dbReference type="ChEBI" id="CHEBI:57497"/>
        <dbReference type="ChEBI" id="CHEBI:57683"/>
        <dbReference type="EC" id="3.6.1.43"/>
    </reaction>
</comment>
<evidence type="ECO:0000313" key="9">
    <source>
        <dbReference type="EMBL" id="MDI1492460.1"/>
    </source>
</evidence>
<feature type="transmembrane region" description="Helical" evidence="6">
    <location>
        <begin position="129"/>
        <end position="149"/>
    </location>
</feature>
<sequence>MEVTPLASLSLTHVSYNPSDPLSYLCAWLALVPQTLCIIYVTLLYSSREIEILLMFAGQLACEAFNFALKRLIRQERPRVMNGKGYGMPSSHAQFMSYFAVSLGLFLLVRHRPPGGRTGGGGHGPQERVLGSLLVAGLAVAVAASRVYLSYHTPVQVGVGCAAGVGCAVAWFVVTGWLRREGWVDWTLETRLAGLGRWRDLLVEEDLPEGGWRRWMDRREEKKKSTIANGFDTDKGRKQR</sequence>
<accession>A0AA43QTT9</accession>
<feature type="transmembrane region" description="Helical" evidence="6">
    <location>
        <begin position="155"/>
        <end position="178"/>
    </location>
</feature>
<feature type="transmembrane region" description="Helical" evidence="6">
    <location>
        <begin position="93"/>
        <end position="109"/>
    </location>
</feature>
<comment type="pathway">
    <text evidence="6">Protein modification; protein glycosylation.</text>
</comment>
<evidence type="ECO:0000256" key="3">
    <source>
        <dbReference type="ARBA" id="ARBA00022801"/>
    </source>
</evidence>
<dbReference type="PANTHER" id="PTHR11247:SF1">
    <property type="entry name" value="DOLICHYLDIPHOSPHATASE 1"/>
    <property type="match status" value="1"/>
</dbReference>
<dbReference type="EC" id="3.6.1.43" evidence="6"/>
<dbReference type="SUPFAM" id="SSF48317">
    <property type="entry name" value="Acid phosphatase/Vanadium-dependent haloperoxidase"/>
    <property type="match status" value="1"/>
</dbReference>
<feature type="domain" description="Phosphatidic acid phosphatase type 2/haloperoxidase" evidence="8">
    <location>
        <begin position="52"/>
        <end position="172"/>
    </location>
</feature>
<dbReference type="Proteomes" id="UP001161017">
    <property type="component" value="Unassembled WGS sequence"/>
</dbReference>
<evidence type="ECO:0000313" key="10">
    <source>
        <dbReference type="Proteomes" id="UP001161017"/>
    </source>
</evidence>
<feature type="region of interest" description="Disordered" evidence="7">
    <location>
        <begin position="220"/>
        <end position="240"/>
    </location>
</feature>
<protein>
    <recommendedName>
        <fullName evidence="6">Dolichyldiphosphatase</fullName>
        <ecNumber evidence="6">3.6.1.43</ecNumber>
    </recommendedName>
</protein>
<dbReference type="InterPro" id="IPR036938">
    <property type="entry name" value="PAP2/HPO_sf"/>
</dbReference>
<comment type="caution">
    <text evidence="9">The sequence shown here is derived from an EMBL/GenBank/DDBJ whole genome shotgun (WGS) entry which is preliminary data.</text>
</comment>
<keyword evidence="2 6" id="KW-0812">Transmembrane</keyword>
<keyword evidence="10" id="KW-1185">Reference proteome</keyword>
<keyword evidence="3 6" id="KW-0378">Hydrolase</keyword>
<dbReference type="SMART" id="SM00014">
    <property type="entry name" value="acidPPc"/>
    <property type="match status" value="1"/>
</dbReference>
<dbReference type="GO" id="GO:0008610">
    <property type="term" value="P:lipid biosynthetic process"/>
    <property type="evidence" value="ECO:0007669"/>
    <property type="project" value="TreeGrafter"/>
</dbReference>
<evidence type="ECO:0000259" key="8">
    <source>
        <dbReference type="SMART" id="SM00014"/>
    </source>
</evidence>
<reference evidence="9" key="1">
    <citation type="journal article" date="2023" name="Genome Biol. Evol.">
        <title>First Whole Genome Sequence and Flow Cytometry Genome Size Data for the Lichen-Forming Fungus Ramalina farinacea (Ascomycota).</title>
        <authorList>
            <person name="Llewellyn T."/>
            <person name="Mian S."/>
            <person name="Hill R."/>
            <person name="Leitch I.J."/>
            <person name="Gaya E."/>
        </authorList>
    </citation>
    <scope>NUCLEOTIDE SEQUENCE</scope>
    <source>
        <strain evidence="9">LIQ254RAFAR</strain>
    </source>
</reference>
<dbReference type="PANTHER" id="PTHR11247">
    <property type="entry name" value="PALMITOYL-PROTEIN THIOESTERASE/DOLICHYLDIPHOSPHATASE 1"/>
    <property type="match status" value="1"/>
</dbReference>
<keyword evidence="6" id="KW-0256">Endoplasmic reticulum</keyword>
<comment type="subcellular location">
    <subcellularLocation>
        <location evidence="6">Endoplasmic reticulum membrane</location>
        <topology evidence="6">Multi-pass membrane protein</topology>
    </subcellularLocation>
    <subcellularLocation>
        <location evidence="1">Membrane</location>
        <topology evidence="1">Multi-pass membrane protein</topology>
    </subcellularLocation>
</comment>
<comment type="similarity">
    <text evidence="6">Belongs to the dolichyldiphosphatase family.</text>
</comment>
<evidence type="ECO:0000256" key="5">
    <source>
        <dbReference type="ARBA" id="ARBA00023136"/>
    </source>
</evidence>
<dbReference type="Gene3D" id="1.20.144.10">
    <property type="entry name" value="Phosphatidic acid phosphatase type 2/haloperoxidase"/>
    <property type="match status" value="1"/>
</dbReference>
<dbReference type="GO" id="GO:0005789">
    <property type="term" value="C:endoplasmic reticulum membrane"/>
    <property type="evidence" value="ECO:0007669"/>
    <property type="project" value="UniProtKB-SubCell"/>
</dbReference>
<dbReference type="GO" id="GO:0006487">
    <property type="term" value="P:protein N-linked glycosylation"/>
    <property type="evidence" value="ECO:0007669"/>
    <property type="project" value="UniProtKB-UniRule"/>
</dbReference>
<dbReference type="GO" id="GO:0047874">
    <property type="term" value="F:dolichyldiphosphatase activity"/>
    <property type="evidence" value="ECO:0007669"/>
    <property type="project" value="UniProtKB-UniRule"/>
</dbReference>
<name>A0AA43QTT9_9LECA</name>
<evidence type="ECO:0000256" key="4">
    <source>
        <dbReference type="ARBA" id="ARBA00022989"/>
    </source>
</evidence>
<dbReference type="AlphaFoldDB" id="A0AA43QTT9"/>
<evidence type="ECO:0000256" key="7">
    <source>
        <dbReference type="SAM" id="MobiDB-lite"/>
    </source>
</evidence>
<dbReference type="InterPro" id="IPR000326">
    <property type="entry name" value="PAP2/HPO"/>
</dbReference>
<keyword evidence="4 6" id="KW-1133">Transmembrane helix</keyword>
<organism evidence="9 10">
    <name type="scientific">Ramalina farinacea</name>
    <dbReference type="NCBI Taxonomy" id="258253"/>
    <lineage>
        <taxon>Eukaryota</taxon>
        <taxon>Fungi</taxon>
        <taxon>Dikarya</taxon>
        <taxon>Ascomycota</taxon>
        <taxon>Pezizomycotina</taxon>
        <taxon>Lecanoromycetes</taxon>
        <taxon>OSLEUM clade</taxon>
        <taxon>Lecanoromycetidae</taxon>
        <taxon>Lecanorales</taxon>
        <taxon>Lecanorineae</taxon>
        <taxon>Ramalinaceae</taxon>
        <taxon>Ramalina</taxon>
    </lineage>
</organism>
<dbReference type="EMBL" id="JAPUFD010000019">
    <property type="protein sequence ID" value="MDI1492460.1"/>
    <property type="molecule type" value="Genomic_DNA"/>
</dbReference>
<gene>
    <name evidence="9" type="ORF">OHK93_003674</name>
</gene>
<dbReference type="Pfam" id="PF01569">
    <property type="entry name" value="PAP2"/>
    <property type="match status" value="1"/>
</dbReference>
<evidence type="ECO:0000256" key="2">
    <source>
        <dbReference type="ARBA" id="ARBA00022692"/>
    </source>
</evidence>
<dbReference type="InterPro" id="IPR039667">
    <property type="entry name" value="Dolichyldiphosphatase_PAP2"/>
</dbReference>
<feature type="transmembrane region" description="Helical" evidence="6">
    <location>
        <begin position="22"/>
        <end position="45"/>
    </location>
</feature>
<keyword evidence="5 6" id="KW-0472">Membrane</keyword>
<comment type="function">
    <text evidence="6">Required for efficient N-glycosylation. Necessary for maintaining optimal levels of dolichol-linked oligosaccharides. Hydrolyzes dolichyl pyrophosphate at a very high rate and dolichyl monophosphate at a much lower rate. Does not act on phosphatidate.</text>
</comment>
<evidence type="ECO:0000256" key="1">
    <source>
        <dbReference type="ARBA" id="ARBA00004141"/>
    </source>
</evidence>
<evidence type="ECO:0000256" key="6">
    <source>
        <dbReference type="RuleBase" id="RU367078"/>
    </source>
</evidence>
<dbReference type="CDD" id="cd03382">
    <property type="entry name" value="PAP2_dolichyldiphosphatase"/>
    <property type="match status" value="1"/>
</dbReference>
<proteinExistence type="inferred from homology"/>